<feature type="transmembrane region" description="Helical" evidence="15">
    <location>
        <begin position="426"/>
        <end position="448"/>
    </location>
</feature>
<keyword evidence="5" id="KW-0107">Calcium channel</keyword>
<evidence type="ECO:0000259" key="16">
    <source>
        <dbReference type="Pfam" id="PF00520"/>
    </source>
</evidence>
<dbReference type="InterPro" id="IPR002110">
    <property type="entry name" value="Ankyrin_rpt"/>
</dbReference>
<dbReference type="GO" id="GO:0034703">
    <property type="term" value="C:cation channel complex"/>
    <property type="evidence" value="ECO:0007669"/>
    <property type="project" value="UniProtKB-ARBA"/>
</dbReference>
<evidence type="ECO:0000256" key="12">
    <source>
        <dbReference type="ARBA" id="ARBA00023303"/>
    </source>
</evidence>
<feature type="repeat" description="ANK" evidence="13">
    <location>
        <begin position="163"/>
        <end position="195"/>
    </location>
</feature>
<dbReference type="AlphaFoldDB" id="E9FVS1"/>
<evidence type="ECO:0000256" key="13">
    <source>
        <dbReference type="PROSITE-ProRule" id="PRU00023"/>
    </source>
</evidence>
<dbReference type="STRING" id="6669.E9FVS1"/>
<evidence type="ECO:0000256" key="9">
    <source>
        <dbReference type="ARBA" id="ARBA00022989"/>
    </source>
</evidence>
<dbReference type="HOGENOM" id="CLU_004840_1_0_1"/>
<feature type="repeat" description="ANK" evidence="13">
    <location>
        <begin position="221"/>
        <end position="253"/>
    </location>
</feature>
<feature type="transmembrane region" description="Helical" evidence="15">
    <location>
        <begin position="564"/>
        <end position="580"/>
    </location>
</feature>
<keyword evidence="12" id="KW-0407">Ion channel</keyword>
<dbReference type="Gene3D" id="1.25.40.20">
    <property type="entry name" value="Ankyrin repeat-containing domain"/>
    <property type="match status" value="1"/>
</dbReference>
<evidence type="ECO:0000256" key="5">
    <source>
        <dbReference type="ARBA" id="ARBA00022673"/>
    </source>
</evidence>
<proteinExistence type="predicted"/>
<keyword evidence="2" id="KW-0813">Transport</keyword>
<feature type="transmembrane region" description="Helical" evidence="15">
    <location>
        <begin position="592"/>
        <end position="613"/>
    </location>
</feature>
<dbReference type="InterPro" id="IPR005821">
    <property type="entry name" value="Ion_trans_dom"/>
</dbReference>
<dbReference type="GO" id="GO:0005886">
    <property type="term" value="C:plasma membrane"/>
    <property type="evidence" value="ECO:0000318"/>
    <property type="project" value="GO_Central"/>
</dbReference>
<dbReference type="PROSITE" id="PS50297">
    <property type="entry name" value="ANK_REP_REGION"/>
    <property type="match status" value="1"/>
</dbReference>
<evidence type="ECO:0000256" key="15">
    <source>
        <dbReference type="SAM" id="Phobius"/>
    </source>
</evidence>
<dbReference type="Pfam" id="PF00023">
    <property type="entry name" value="Ank"/>
    <property type="match status" value="1"/>
</dbReference>
<evidence type="ECO:0000313" key="17">
    <source>
        <dbReference type="EMBL" id="EFX88604.1"/>
    </source>
</evidence>
<dbReference type="OrthoDB" id="533508at2759"/>
<keyword evidence="11 15" id="KW-0472">Membrane</keyword>
<evidence type="ECO:0000256" key="14">
    <source>
        <dbReference type="SAM" id="MobiDB-lite"/>
    </source>
</evidence>
<evidence type="ECO:0000256" key="11">
    <source>
        <dbReference type="ARBA" id="ARBA00023136"/>
    </source>
</evidence>
<accession>E9FVS1</accession>
<comment type="subcellular location">
    <subcellularLocation>
        <location evidence="1">Cell membrane</location>
        <topology evidence="1">Multi-pass membrane protein</topology>
    </subcellularLocation>
</comment>
<dbReference type="InterPro" id="IPR036770">
    <property type="entry name" value="Ankyrin_rpt-contain_sf"/>
</dbReference>
<dbReference type="PhylomeDB" id="E9FVS1"/>
<evidence type="ECO:0000256" key="10">
    <source>
        <dbReference type="ARBA" id="ARBA00023065"/>
    </source>
</evidence>
<dbReference type="OMA" id="FRELILM"/>
<evidence type="ECO:0000256" key="8">
    <source>
        <dbReference type="ARBA" id="ARBA00022837"/>
    </source>
</evidence>
<dbReference type="KEGG" id="dpx:DAPPUDRAFT_41236"/>
<evidence type="ECO:0000256" key="7">
    <source>
        <dbReference type="ARBA" id="ARBA00022737"/>
    </source>
</evidence>
<dbReference type="EMBL" id="GL732525">
    <property type="protein sequence ID" value="EFX88604.1"/>
    <property type="molecule type" value="Genomic_DNA"/>
</dbReference>
<feature type="transmembrane region" description="Helical" evidence="15">
    <location>
        <begin position="468"/>
        <end position="489"/>
    </location>
</feature>
<dbReference type="Proteomes" id="UP000000305">
    <property type="component" value="Unassembled WGS sequence"/>
</dbReference>
<keyword evidence="6 15" id="KW-0812">Transmembrane</keyword>
<dbReference type="SUPFAM" id="SSF48403">
    <property type="entry name" value="Ankyrin repeat"/>
    <property type="match status" value="1"/>
</dbReference>
<reference evidence="17 18" key="1">
    <citation type="journal article" date="2011" name="Science">
        <title>The ecoresponsive genome of Daphnia pulex.</title>
        <authorList>
            <person name="Colbourne J.K."/>
            <person name="Pfrender M.E."/>
            <person name="Gilbert D."/>
            <person name="Thomas W.K."/>
            <person name="Tucker A."/>
            <person name="Oakley T.H."/>
            <person name="Tokishita S."/>
            <person name="Aerts A."/>
            <person name="Arnold G.J."/>
            <person name="Basu M.K."/>
            <person name="Bauer D.J."/>
            <person name="Caceres C.E."/>
            <person name="Carmel L."/>
            <person name="Casola C."/>
            <person name="Choi J.H."/>
            <person name="Detter J.C."/>
            <person name="Dong Q."/>
            <person name="Dusheyko S."/>
            <person name="Eads B.D."/>
            <person name="Frohlich T."/>
            <person name="Geiler-Samerotte K.A."/>
            <person name="Gerlach D."/>
            <person name="Hatcher P."/>
            <person name="Jogdeo S."/>
            <person name="Krijgsveld J."/>
            <person name="Kriventseva E.V."/>
            <person name="Kultz D."/>
            <person name="Laforsch C."/>
            <person name="Lindquist E."/>
            <person name="Lopez J."/>
            <person name="Manak J.R."/>
            <person name="Muller J."/>
            <person name="Pangilinan J."/>
            <person name="Patwardhan R.P."/>
            <person name="Pitluck S."/>
            <person name="Pritham E.J."/>
            <person name="Rechtsteiner A."/>
            <person name="Rho M."/>
            <person name="Rogozin I.B."/>
            <person name="Sakarya O."/>
            <person name="Salamov A."/>
            <person name="Schaack S."/>
            <person name="Shapiro H."/>
            <person name="Shiga Y."/>
            <person name="Skalitzky C."/>
            <person name="Smith Z."/>
            <person name="Souvorov A."/>
            <person name="Sung W."/>
            <person name="Tang Z."/>
            <person name="Tsuchiya D."/>
            <person name="Tu H."/>
            <person name="Vos H."/>
            <person name="Wang M."/>
            <person name="Wolf Y.I."/>
            <person name="Yamagata H."/>
            <person name="Yamada T."/>
            <person name="Ye Y."/>
            <person name="Shaw J.R."/>
            <person name="Andrews J."/>
            <person name="Crease T.J."/>
            <person name="Tang H."/>
            <person name="Lucas S.M."/>
            <person name="Robertson H.M."/>
            <person name="Bork P."/>
            <person name="Koonin E.V."/>
            <person name="Zdobnov E.M."/>
            <person name="Grigoriev I.V."/>
            <person name="Lynch M."/>
            <person name="Boore J.L."/>
        </authorList>
    </citation>
    <scope>NUCLEOTIDE SEQUENCE [LARGE SCALE GENOMIC DNA]</scope>
</reference>
<gene>
    <name evidence="17" type="ORF">DAPPUDRAFT_41236</name>
</gene>
<keyword evidence="9 15" id="KW-1133">Transmembrane helix</keyword>
<dbReference type="Pfam" id="PF12796">
    <property type="entry name" value="Ank_2"/>
    <property type="match status" value="1"/>
</dbReference>
<keyword evidence="7" id="KW-0677">Repeat</keyword>
<dbReference type="Pfam" id="PF00520">
    <property type="entry name" value="Ion_trans"/>
    <property type="match status" value="1"/>
</dbReference>
<protein>
    <recommendedName>
        <fullName evidence="16">Ion transport domain-containing protein</fullName>
    </recommendedName>
</protein>
<dbReference type="GO" id="GO:0098703">
    <property type="term" value="P:calcium ion import across plasma membrane"/>
    <property type="evidence" value="ECO:0000318"/>
    <property type="project" value="GO_Central"/>
</dbReference>
<keyword evidence="4" id="KW-0109">Calcium transport</keyword>
<dbReference type="InParanoid" id="E9FVS1"/>
<dbReference type="PROSITE" id="PS50088">
    <property type="entry name" value="ANK_REPEAT"/>
    <property type="match status" value="2"/>
</dbReference>
<feature type="region of interest" description="Disordered" evidence="14">
    <location>
        <begin position="1"/>
        <end position="23"/>
    </location>
</feature>
<evidence type="ECO:0000313" key="18">
    <source>
        <dbReference type="Proteomes" id="UP000000305"/>
    </source>
</evidence>
<dbReference type="PANTHER" id="PTHR10582:SF2">
    <property type="entry name" value="INACTIVE"/>
    <property type="match status" value="1"/>
</dbReference>
<evidence type="ECO:0000256" key="2">
    <source>
        <dbReference type="ARBA" id="ARBA00022448"/>
    </source>
</evidence>
<feature type="domain" description="Ion transport" evidence="16">
    <location>
        <begin position="416"/>
        <end position="631"/>
    </location>
</feature>
<dbReference type="GO" id="GO:0005262">
    <property type="term" value="F:calcium channel activity"/>
    <property type="evidence" value="ECO:0000318"/>
    <property type="project" value="GO_Central"/>
</dbReference>
<dbReference type="InterPro" id="IPR024862">
    <property type="entry name" value="TRPV"/>
</dbReference>
<dbReference type="PANTHER" id="PTHR10582">
    <property type="entry name" value="TRANSIENT RECEPTOR POTENTIAL ION CHANNEL PROTEIN"/>
    <property type="match status" value="1"/>
</dbReference>
<evidence type="ECO:0000256" key="4">
    <source>
        <dbReference type="ARBA" id="ARBA00022568"/>
    </source>
</evidence>
<dbReference type="FunCoup" id="E9FVS1">
    <property type="interactions" value="1"/>
</dbReference>
<evidence type="ECO:0000256" key="3">
    <source>
        <dbReference type="ARBA" id="ARBA00022475"/>
    </source>
</evidence>
<keyword evidence="18" id="KW-1185">Reference proteome</keyword>
<feature type="transmembrane region" description="Helical" evidence="15">
    <location>
        <begin position="536"/>
        <end position="555"/>
    </location>
</feature>
<dbReference type="FunFam" id="1.25.40.20:FF:000185">
    <property type="entry name" value="OSMotic avoidance abnormal family member"/>
    <property type="match status" value="1"/>
</dbReference>
<evidence type="ECO:0000256" key="1">
    <source>
        <dbReference type="ARBA" id="ARBA00004651"/>
    </source>
</evidence>
<keyword evidence="10" id="KW-0406">Ion transport</keyword>
<dbReference type="FunFam" id="1.10.287.70:FF:000132">
    <property type="entry name" value="OSMotic avoidance abnormal family member"/>
    <property type="match status" value="1"/>
</dbReference>
<organism evidence="17 18">
    <name type="scientific">Daphnia pulex</name>
    <name type="common">Water flea</name>
    <dbReference type="NCBI Taxonomy" id="6669"/>
    <lineage>
        <taxon>Eukaryota</taxon>
        <taxon>Metazoa</taxon>
        <taxon>Ecdysozoa</taxon>
        <taxon>Arthropoda</taxon>
        <taxon>Crustacea</taxon>
        <taxon>Branchiopoda</taxon>
        <taxon>Diplostraca</taxon>
        <taxon>Cladocera</taxon>
        <taxon>Anomopoda</taxon>
        <taxon>Daphniidae</taxon>
        <taxon>Daphnia</taxon>
    </lineage>
</organism>
<keyword evidence="3" id="KW-1003">Cell membrane</keyword>
<keyword evidence="8" id="KW-0106">Calcium</keyword>
<sequence length="757" mass="86138">MGNCKGKANDPFNKQNSSAFDRVTSRTSTDDDCLLYQLADYQKGGDLIRYFTKEGPRATEELLKEQIPLLLYRKGEGQIVRRSDYLKWKYRNKRHVGVPVNEDVPGWKDHLACWNFDYRGSLGESLLHVLIVCNTSIHCKLAKLLIVLFPNLALDVVEGNEFRGASALHLAIAYDSLEVIKLLVEAGAVVQQRAVGTFFLPRDQQRARPSRTTDYEGLAYFGEYPISWAACCNNEAAYNLLIDRGADPNSQDSFGNMVLHMVVVCNKLEMYGYALRHPHIQAKMGIVNNAGLTPLTLSCHLGRATIFREMLELTAKEFWRYSNITCSAYPLNALDTILPDGRCNMTSALMIILNGTKEEHLDMLDGGIIQRLLEEKWKTFAQRQFLKRLGILFFHLLVLSIAVYTRPRRDRPLIPDDYDALNAMDITRFCFEIITCLSCVGYVVIQQISELKNVGLRGFLYQLSNNPAKAIFLASNFLTLACIPCRFYGNRDVEEAILIFALPSAWFFLMFFAGAIRLTGPFVTMIYSMITGDMLTFAIIYSIMLLAFSQAFFFLHRGHPDKTLFSNFLSTWMGLFHWTLGDYNYNSLQDTVYPAVTTTVFVIFMIMVPILLLNMLIAMMGNTYALVIQQSEKEWVKQWAKIVIALERAVNQMNCKEYLVTYSIKVSGGSDGSDGSPPQEEVRGVMVIKSKNKTRARQRKGALNNWKRVGKRTIKELKRRGITGDQLRRQIWEPKTPSTTSINARYNLNFIIDCMSK</sequence>
<keyword evidence="13" id="KW-0040">ANK repeat</keyword>
<name>E9FVS1_DAPPU</name>
<evidence type="ECO:0000256" key="6">
    <source>
        <dbReference type="ARBA" id="ARBA00022692"/>
    </source>
</evidence>
<feature type="transmembrane region" description="Helical" evidence="15">
    <location>
        <begin position="385"/>
        <end position="405"/>
    </location>
</feature>
<dbReference type="eggNOG" id="KOG3676">
    <property type="taxonomic scope" value="Eukaryota"/>
</dbReference>
<dbReference type="SMART" id="SM00248">
    <property type="entry name" value="ANK"/>
    <property type="match status" value="4"/>
</dbReference>
<feature type="transmembrane region" description="Helical" evidence="15">
    <location>
        <begin position="496"/>
        <end position="516"/>
    </location>
</feature>